<protein>
    <recommendedName>
        <fullName evidence="2">BRO1 domain-containing protein</fullName>
    </recommendedName>
</protein>
<dbReference type="PROSITE" id="PS51180">
    <property type="entry name" value="BRO1"/>
    <property type="match status" value="1"/>
</dbReference>
<dbReference type="Pfam" id="PF13949">
    <property type="entry name" value="ALIX_LYPXL_bnd"/>
    <property type="match status" value="1"/>
</dbReference>
<dbReference type="SMART" id="SM01041">
    <property type="entry name" value="BRO1"/>
    <property type="match status" value="1"/>
</dbReference>
<dbReference type="VEuPathDB" id="FungiDB:HMPREF1544_03686"/>
<accession>S2KAY8</accession>
<sequence>MSTEPPNTTTNMLSVSSKRTERIVWTPYLREYISNGYAEHPDLYTDDFRVLDELRNDCIYMETNQKALNRLIKYYAQLVFISAKFPIDVGIEFPWYLTFGEGQKPEVSHRNMNYEKACVLYSIGAVYSQLGNAENRSTTEGIKRACNYFQHAAGCFQLLLDTIVPEMRIAPTIDMSPYALQTLINLMLAQAQECVWQKAAMDQLRDGTIARLAIKIAEYYDAACELASNSSISNVYPKCWLTHMQIKALHFNAAAQFRKSCECISQDKYGEEVARLQIASEFVKRAFDLRQNKAAAAAPSVMNDLRSLQQIISTNLARAEKDNDVIYLESIPLPSALPAILKTQMVKAQAPTEIADPVSLMHDKDLPHPVIGLPLFQKLVPFAVHQAASVYVDRKERLIKEDIIHKLDELNSVYHSSIESLHLPALLATTETSTGLPESIMQQAAEVRSGGGSQALYDMWEQVQKASSKNADILEDAFNALDEEHEADEALRSRYTTEWQRPESHILTQQLAAQGQKHRQTLTSAQKADLIVRNKLDTWANIIDVLCLTREELENSIPSSEGNSPSDSLMRIKKLVQDMNQHMRVRKDLADQARKASNADDISPALLKKAAELTAKSPIIKIEAAQFEDLFVDELRKYDKFIMTVDQEDEQQSTILRQLNDAYHQYKARMNDQSSGAKREKALQNLNQAYFKYKEIKTNLTEGLKFYRDHAKGLNTFCDTCRDYCYRRQSESEQIIRKLSLGLDNLSLQDHEQQQQHQQQQKSWSRW</sequence>
<organism evidence="3 4">
    <name type="scientific">Mucor circinelloides f. circinelloides (strain 1006PhL)</name>
    <name type="common">Mucormycosis agent</name>
    <name type="synonym">Calyptromyces circinelloides</name>
    <dbReference type="NCBI Taxonomy" id="1220926"/>
    <lineage>
        <taxon>Eukaryota</taxon>
        <taxon>Fungi</taxon>
        <taxon>Fungi incertae sedis</taxon>
        <taxon>Mucoromycota</taxon>
        <taxon>Mucoromycotina</taxon>
        <taxon>Mucoromycetes</taxon>
        <taxon>Mucorales</taxon>
        <taxon>Mucorineae</taxon>
        <taxon>Mucoraceae</taxon>
        <taxon>Mucor</taxon>
    </lineage>
</organism>
<dbReference type="InterPro" id="IPR004328">
    <property type="entry name" value="BRO1_dom"/>
</dbReference>
<dbReference type="GO" id="GO:0005768">
    <property type="term" value="C:endosome"/>
    <property type="evidence" value="ECO:0007669"/>
    <property type="project" value="TreeGrafter"/>
</dbReference>
<dbReference type="Gene3D" id="1.25.40.280">
    <property type="entry name" value="alix/aip1 like domains"/>
    <property type="match status" value="1"/>
</dbReference>
<dbReference type="Pfam" id="PF03097">
    <property type="entry name" value="BRO1"/>
    <property type="match status" value="1"/>
</dbReference>
<evidence type="ECO:0000259" key="2">
    <source>
        <dbReference type="PROSITE" id="PS51180"/>
    </source>
</evidence>
<feature type="domain" description="BRO1" evidence="2">
    <location>
        <begin position="11"/>
        <end position="414"/>
    </location>
</feature>
<evidence type="ECO:0000313" key="3">
    <source>
        <dbReference type="EMBL" id="EPB89455.1"/>
    </source>
</evidence>
<dbReference type="AlphaFoldDB" id="S2KAY8"/>
<dbReference type="PANTHER" id="PTHR23030:SF39">
    <property type="entry name" value="PROGRAMMED CELL DEATH 6-INTERACTING PROTEIN"/>
    <property type="match status" value="1"/>
</dbReference>
<dbReference type="OMA" id="VSHAEEM"/>
<dbReference type="STRING" id="1220926.S2KAY8"/>
<dbReference type="Gene3D" id="1.20.120.560">
    <property type="entry name" value="alix/aip1 in complex with the ypdl late domain"/>
    <property type="match status" value="1"/>
</dbReference>
<name>S2KAY8_MUCC1</name>
<dbReference type="InterPro" id="IPR038499">
    <property type="entry name" value="BRO1_sf"/>
</dbReference>
<dbReference type="PANTHER" id="PTHR23030">
    <property type="entry name" value="PCD6 INTERACTING PROTEIN-RELATED"/>
    <property type="match status" value="1"/>
</dbReference>
<reference evidence="4" key="1">
    <citation type="submission" date="2013-05" db="EMBL/GenBank/DDBJ databases">
        <title>The Genome sequence of Mucor circinelloides f. circinelloides 1006PhL.</title>
        <authorList>
            <consortium name="The Broad Institute Genomics Platform"/>
            <person name="Cuomo C."/>
            <person name="Earl A."/>
            <person name="Findley K."/>
            <person name="Lee S.C."/>
            <person name="Walker B."/>
            <person name="Young S."/>
            <person name="Zeng Q."/>
            <person name="Gargeya S."/>
            <person name="Fitzgerald M."/>
            <person name="Haas B."/>
            <person name="Abouelleil A."/>
            <person name="Allen A.W."/>
            <person name="Alvarado L."/>
            <person name="Arachchi H.M."/>
            <person name="Berlin A.M."/>
            <person name="Chapman S.B."/>
            <person name="Gainer-Dewar J."/>
            <person name="Goldberg J."/>
            <person name="Griggs A."/>
            <person name="Gujja S."/>
            <person name="Hansen M."/>
            <person name="Howarth C."/>
            <person name="Imamovic A."/>
            <person name="Ireland A."/>
            <person name="Larimer J."/>
            <person name="McCowan C."/>
            <person name="Murphy C."/>
            <person name="Pearson M."/>
            <person name="Poon T.W."/>
            <person name="Priest M."/>
            <person name="Roberts A."/>
            <person name="Saif S."/>
            <person name="Shea T."/>
            <person name="Sisk P."/>
            <person name="Sykes S."/>
            <person name="Wortman J."/>
            <person name="Nusbaum C."/>
            <person name="Birren B."/>
        </authorList>
    </citation>
    <scope>NUCLEOTIDE SEQUENCE [LARGE SCALE GENOMIC DNA]</scope>
    <source>
        <strain evidence="4">1006PhL</strain>
    </source>
</reference>
<dbReference type="EMBL" id="KE123934">
    <property type="protein sequence ID" value="EPB89455.1"/>
    <property type="molecule type" value="Genomic_DNA"/>
</dbReference>
<proteinExistence type="inferred from homology"/>
<dbReference type="eggNOG" id="KOG2220">
    <property type="taxonomic scope" value="Eukaryota"/>
</dbReference>
<dbReference type="InterPro" id="IPR025304">
    <property type="entry name" value="ALIX_V_dom"/>
</dbReference>
<evidence type="ECO:0000256" key="1">
    <source>
        <dbReference type="ARBA" id="ARBA00038154"/>
    </source>
</evidence>
<dbReference type="InParanoid" id="S2KAY8"/>
<gene>
    <name evidence="3" type="ORF">HMPREF1544_03686</name>
</gene>
<dbReference type="Gene3D" id="1.20.140.50">
    <property type="entry name" value="alix/aip1 like domains"/>
    <property type="match status" value="1"/>
</dbReference>
<comment type="similarity">
    <text evidence="1">Belongs to the palA/RIM20 family.</text>
</comment>
<dbReference type="OrthoDB" id="64867at2759"/>
<dbReference type="CDD" id="cd09241">
    <property type="entry name" value="BRO1_ScRim20-like"/>
    <property type="match status" value="1"/>
</dbReference>
<evidence type="ECO:0000313" key="4">
    <source>
        <dbReference type="Proteomes" id="UP000014254"/>
    </source>
</evidence>
<dbReference type="Proteomes" id="UP000014254">
    <property type="component" value="Unassembled WGS sequence"/>
</dbReference>
<keyword evidence="4" id="KW-1185">Reference proteome</keyword>